<keyword evidence="6" id="KW-0238">DNA-binding</keyword>
<feature type="compositionally biased region" description="Basic and acidic residues" evidence="9">
    <location>
        <begin position="391"/>
        <end position="403"/>
    </location>
</feature>
<sequence>MFTVTRALEETLRQHFIYQKLEIAYAIHKPFPFFEGLRDKYFITEKMYEESLEACQNLVPVSRVVHNILTKLERTFDLSFLVVLFSPINLREYPNLMTILRSFRRVGDACGGWSRAMPVLSPAPADPAEGSSNVQPAHQDLLPWPPLLHTLPNRPPCAPRVHQPEASTQQSSEILGEPLSPSGPAVALPEFIQEGRVTPVFHDNLTSKTNEKDSEEMPSRLPGPVQGKKRKISGRSTPKKRHEDKSFPRVSEGPEDETVGFHSPKLPVTCGEAKGVLYKEKMKQGPSEKCIQNEKGTWFTPKEFEVAGNRAKSKNWKQSVLCRGRTLGQLLEKGLLLCPSRVSLKEQEARDSEADSDSAIEQGVQGTALAGSPVSSARKEGAEGGGPGLGRRKEAGRGRDRPRTGSRGLGGCIDNAGGGGSPRREAVAFPSGSSGPGPGPRALRATDSGKRMDCAALPPGWKREEVIRKSGRSAGKSDIYYFSPSGEKFRSKLQLARYLRNTVDLSNFNFRTGKMDA</sequence>
<evidence type="ECO:0000256" key="8">
    <source>
        <dbReference type="ARBA" id="ARBA00023242"/>
    </source>
</evidence>
<dbReference type="InterPro" id="IPR004865">
    <property type="entry name" value="HSR_dom"/>
</dbReference>
<evidence type="ECO:0000256" key="4">
    <source>
        <dbReference type="ARBA" id="ARBA00022553"/>
    </source>
</evidence>
<evidence type="ECO:0000256" key="6">
    <source>
        <dbReference type="ARBA" id="ARBA00023125"/>
    </source>
</evidence>
<dbReference type="AlphaFoldDB" id="A0A2Y9RW07"/>
<dbReference type="GO" id="GO:0000981">
    <property type="term" value="F:DNA-binding transcription factor activity, RNA polymerase II-specific"/>
    <property type="evidence" value="ECO:0007669"/>
    <property type="project" value="TreeGrafter"/>
</dbReference>
<comment type="subcellular location">
    <subcellularLocation>
        <location evidence="2">Chromosome</location>
    </subcellularLocation>
    <subcellularLocation>
        <location evidence="1">Nucleus</location>
    </subcellularLocation>
</comment>
<protein>
    <submittedName>
        <fullName evidence="14">Sp110 nuclear body protein</fullName>
    </submittedName>
</protein>
<keyword evidence="3" id="KW-0158">Chromosome</keyword>
<dbReference type="RefSeq" id="XP_023595833.1">
    <property type="nucleotide sequence ID" value="XM_023740065.1"/>
</dbReference>
<reference evidence="14" key="1">
    <citation type="submission" date="2025-08" db="UniProtKB">
        <authorList>
            <consortium name="RefSeq"/>
        </authorList>
    </citation>
    <scope>IDENTIFICATION</scope>
</reference>
<dbReference type="PANTHER" id="PTHR46386:SF7">
    <property type="entry name" value="SP110 NUCLEAR BODY PROTEIN"/>
    <property type="match status" value="1"/>
</dbReference>
<dbReference type="KEGG" id="tmu:101356831"/>
<keyword evidence="8" id="KW-0539">Nucleus</keyword>
<keyword evidence="4" id="KW-0597">Phosphoprotein</keyword>
<dbReference type="GO" id="GO:0000785">
    <property type="term" value="C:chromatin"/>
    <property type="evidence" value="ECO:0007669"/>
    <property type="project" value="UniProtKB-ARBA"/>
</dbReference>
<evidence type="ECO:0000256" key="9">
    <source>
        <dbReference type="SAM" id="MobiDB-lite"/>
    </source>
</evidence>
<dbReference type="GeneID" id="101356831"/>
<dbReference type="SUPFAM" id="SSF54171">
    <property type="entry name" value="DNA-binding domain"/>
    <property type="match status" value="1"/>
</dbReference>
<dbReference type="SMART" id="SM00258">
    <property type="entry name" value="SAND"/>
    <property type="match status" value="1"/>
</dbReference>
<dbReference type="InParanoid" id="A0A2Y9RW07"/>
<evidence type="ECO:0000313" key="13">
    <source>
        <dbReference type="Proteomes" id="UP000248480"/>
    </source>
</evidence>
<proteinExistence type="predicted"/>
<evidence type="ECO:0000256" key="3">
    <source>
        <dbReference type="ARBA" id="ARBA00022454"/>
    </source>
</evidence>
<keyword evidence="5" id="KW-0805">Transcription regulation</keyword>
<evidence type="ECO:0000313" key="14">
    <source>
        <dbReference type="RefSeq" id="XP_023595833.1"/>
    </source>
</evidence>
<dbReference type="InterPro" id="IPR043563">
    <property type="entry name" value="Sp110/Sp140/Sp140L-like"/>
</dbReference>
<dbReference type="Gene3D" id="3.30.890.10">
    <property type="entry name" value="Methyl-cpg-binding Protein 2, Chain A"/>
    <property type="match status" value="1"/>
</dbReference>
<feature type="compositionally biased region" description="Basic and acidic residues" evidence="9">
    <location>
        <begin position="209"/>
        <end position="218"/>
    </location>
</feature>
<feature type="compositionally biased region" description="Gly residues" evidence="9">
    <location>
        <begin position="407"/>
        <end position="421"/>
    </location>
</feature>
<feature type="region of interest" description="Disordered" evidence="9">
    <location>
        <begin position="206"/>
        <end position="264"/>
    </location>
</feature>
<dbReference type="Pfam" id="PF03172">
    <property type="entry name" value="HSR"/>
    <property type="match status" value="1"/>
</dbReference>
<dbReference type="PROSITE" id="PS50982">
    <property type="entry name" value="MBD"/>
    <property type="match status" value="1"/>
</dbReference>
<dbReference type="FunFam" id="3.30.890.10:FF:000003">
    <property type="entry name" value="methyl-CpG-binding domain protein 2"/>
    <property type="match status" value="1"/>
</dbReference>
<feature type="region of interest" description="Disordered" evidence="9">
    <location>
        <begin position="348"/>
        <end position="447"/>
    </location>
</feature>
<dbReference type="InterPro" id="IPR000770">
    <property type="entry name" value="SAND_dom"/>
</dbReference>
<keyword evidence="13" id="KW-1185">Reference proteome</keyword>
<evidence type="ECO:0000256" key="7">
    <source>
        <dbReference type="ARBA" id="ARBA00023163"/>
    </source>
</evidence>
<dbReference type="PROSITE" id="PS50864">
    <property type="entry name" value="SAND"/>
    <property type="match status" value="1"/>
</dbReference>
<evidence type="ECO:0000259" key="11">
    <source>
        <dbReference type="PROSITE" id="PS50982"/>
    </source>
</evidence>
<dbReference type="STRING" id="127582.A0A2Y9RW07"/>
<dbReference type="InterPro" id="IPR016177">
    <property type="entry name" value="DNA-bd_dom_sf"/>
</dbReference>
<dbReference type="Pfam" id="PF01342">
    <property type="entry name" value="SAND"/>
    <property type="match status" value="1"/>
</dbReference>
<dbReference type="Proteomes" id="UP000248480">
    <property type="component" value="Unplaced"/>
</dbReference>
<keyword evidence="7" id="KW-0804">Transcription</keyword>
<dbReference type="GO" id="GO:0000118">
    <property type="term" value="C:histone deacetylase complex"/>
    <property type="evidence" value="ECO:0007669"/>
    <property type="project" value="UniProtKB-ARBA"/>
</dbReference>
<dbReference type="PROSITE" id="PS51414">
    <property type="entry name" value="HSR"/>
    <property type="match status" value="1"/>
</dbReference>
<dbReference type="PANTHER" id="PTHR46386">
    <property type="entry name" value="NUCLEAR BODY PROTEIN SP140"/>
    <property type="match status" value="1"/>
</dbReference>
<evidence type="ECO:0000256" key="1">
    <source>
        <dbReference type="ARBA" id="ARBA00004123"/>
    </source>
</evidence>
<dbReference type="SUPFAM" id="SSF63763">
    <property type="entry name" value="SAND domain-like"/>
    <property type="match status" value="1"/>
</dbReference>
<feature type="compositionally biased region" description="Basic residues" evidence="9">
    <location>
        <begin position="227"/>
        <end position="240"/>
    </location>
</feature>
<dbReference type="Gene3D" id="3.10.390.10">
    <property type="entry name" value="SAND domain-like"/>
    <property type="match status" value="1"/>
</dbReference>
<dbReference type="CTD" id="3431"/>
<dbReference type="InterPro" id="IPR010919">
    <property type="entry name" value="SAND-like_dom_sf"/>
</dbReference>
<name>A0A2Y9RW07_TRIMA</name>
<evidence type="ECO:0000256" key="2">
    <source>
        <dbReference type="ARBA" id="ARBA00004286"/>
    </source>
</evidence>
<dbReference type="InterPro" id="IPR001739">
    <property type="entry name" value="Methyl_CpG_DNA-bd"/>
</dbReference>
<feature type="domain" description="MBD" evidence="11">
    <location>
        <begin position="447"/>
        <end position="515"/>
    </location>
</feature>
<accession>A0A2Y9RW07</accession>
<feature type="domain" description="HSR" evidence="12">
    <location>
        <begin position="1"/>
        <end position="108"/>
    </location>
</feature>
<gene>
    <name evidence="14" type="primary">SP110</name>
</gene>
<dbReference type="GO" id="GO:0003677">
    <property type="term" value="F:DNA binding"/>
    <property type="evidence" value="ECO:0007669"/>
    <property type="project" value="UniProtKB-KW"/>
</dbReference>
<organism evidence="13 14">
    <name type="scientific">Trichechus manatus latirostris</name>
    <name type="common">Florida manatee</name>
    <dbReference type="NCBI Taxonomy" id="127582"/>
    <lineage>
        <taxon>Eukaryota</taxon>
        <taxon>Metazoa</taxon>
        <taxon>Chordata</taxon>
        <taxon>Craniata</taxon>
        <taxon>Vertebrata</taxon>
        <taxon>Euteleostomi</taxon>
        <taxon>Mammalia</taxon>
        <taxon>Eutheria</taxon>
        <taxon>Afrotheria</taxon>
        <taxon>Sirenia</taxon>
        <taxon>Trichechidae</taxon>
        <taxon>Trichechus</taxon>
    </lineage>
</organism>
<feature type="region of interest" description="Disordered" evidence="9">
    <location>
        <begin position="121"/>
        <end position="186"/>
    </location>
</feature>
<evidence type="ECO:0000259" key="10">
    <source>
        <dbReference type="PROSITE" id="PS50864"/>
    </source>
</evidence>
<evidence type="ECO:0000256" key="5">
    <source>
        <dbReference type="ARBA" id="ARBA00023015"/>
    </source>
</evidence>
<feature type="domain" description="SAND" evidence="10">
    <location>
        <begin position="256"/>
        <end position="337"/>
    </location>
</feature>
<dbReference type="CDD" id="cd01396">
    <property type="entry name" value="MeCP2_MBD"/>
    <property type="match status" value="1"/>
</dbReference>
<dbReference type="SMART" id="SM00391">
    <property type="entry name" value="MBD"/>
    <property type="match status" value="1"/>
</dbReference>
<evidence type="ECO:0000259" key="12">
    <source>
        <dbReference type="PROSITE" id="PS51414"/>
    </source>
</evidence>
<dbReference type="Pfam" id="PF01429">
    <property type="entry name" value="MBD"/>
    <property type="match status" value="1"/>
</dbReference>